<evidence type="ECO:0000256" key="1">
    <source>
        <dbReference type="ARBA" id="ARBA00004116"/>
    </source>
</evidence>
<dbReference type="InterPro" id="IPR000727">
    <property type="entry name" value="T_SNARE_dom"/>
</dbReference>
<evidence type="ECO:0008006" key="11">
    <source>
        <dbReference type="Google" id="ProtNLM"/>
    </source>
</evidence>
<dbReference type="SUPFAM" id="SSF58038">
    <property type="entry name" value="SNARE fusion complex"/>
    <property type="match status" value="1"/>
</dbReference>
<dbReference type="PROSITE" id="PS50192">
    <property type="entry name" value="T_SNARE"/>
    <property type="match status" value="1"/>
</dbReference>
<dbReference type="SMART" id="SM00397">
    <property type="entry name" value="t_SNARE"/>
    <property type="match status" value="1"/>
</dbReference>
<evidence type="ECO:0000256" key="5">
    <source>
        <dbReference type="SAM" id="Coils"/>
    </source>
</evidence>
<feature type="domain" description="T-SNARE coiled-coil homology" evidence="7">
    <location>
        <begin position="332"/>
        <end position="394"/>
    </location>
</feature>
<organism evidence="9 10">
    <name type="scientific">Cytospora mali</name>
    <name type="common">Apple Valsa canker fungus</name>
    <name type="synonym">Valsa mali</name>
    <dbReference type="NCBI Taxonomy" id="578113"/>
    <lineage>
        <taxon>Eukaryota</taxon>
        <taxon>Fungi</taxon>
        <taxon>Dikarya</taxon>
        <taxon>Ascomycota</taxon>
        <taxon>Pezizomycotina</taxon>
        <taxon>Sordariomycetes</taxon>
        <taxon>Sordariomycetidae</taxon>
        <taxon>Diaporthales</taxon>
        <taxon>Cytosporaceae</taxon>
        <taxon>Cytospora</taxon>
    </lineage>
</organism>
<dbReference type="InterPro" id="IPR001683">
    <property type="entry name" value="PX_dom"/>
</dbReference>
<dbReference type="CDD" id="cd15858">
    <property type="entry name" value="SNARE_VAM7"/>
    <property type="match status" value="1"/>
</dbReference>
<dbReference type="PANTHER" id="PTHR22775">
    <property type="entry name" value="SORTING NEXIN"/>
    <property type="match status" value="1"/>
</dbReference>
<dbReference type="FunFam" id="1.20.5.110:FF:000058">
    <property type="entry name" value="VAM7p Vacuolar SNARE protein"/>
    <property type="match status" value="1"/>
</dbReference>
<dbReference type="SMART" id="SM00312">
    <property type="entry name" value="PX"/>
    <property type="match status" value="1"/>
</dbReference>
<dbReference type="OrthoDB" id="428895at2759"/>
<dbReference type="GO" id="GO:0016192">
    <property type="term" value="P:vesicle-mediated transport"/>
    <property type="evidence" value="ECO:0007669"/>
    <property type="project" value="UniProtKB-ARBA"/>
</dbReference>
<dbReference type="InterPro" id="IPR036871">
    <property type="entry name" value="PX_dom_sf"/>
</dbReference>
<comment type="function">
    <text evidence="4">Essential for proper morphogenesis of the vacuole. May exist as structural reinforcement on the surface of the vacuolar membrane and be required for maintenance against rupture by osmotic pressure.</text>
</comment>
<feature type="coiled-coil region" evidence="5">
    <location>
        <begin position="335"/>
        <end position="390"/>
    </location>
</feature>
<evidence type="ECO:0000256" key="6">
    <source>
        <dbReference type="SAM" id="MobiDB-lite"/>
    </source>
</evidence>
<dbReference type="PROSITE" id="PS50195">
    <property type="entry name" value="PX"/>
    <property type="match status" value="1"/>
</dbReference>
<evidence type="ECO:0000259" key="8">
    <source>
        <dbReference type="PROSITE" id="PS50195"/>
    </source>
</evidence>
<feature type="region of interest" description="Disordered" evidence="6">
    <location>
        <begin position="1"/>
        <end position="20"/>
    </location>
</feature>
<evidence type="ECO:0000256" key="3">
    <source>
        <dbReference type="ARBA" id="ARBA00023054"/>
    </source>
</evidence>
<evidence type="ECO:0000313" key="10">
    <source>
        <dbReference type="Proteomes" id="UP000078576"/>
    </source>
</evidence>
<evidence type="ECO:0000313" key="9">
    <source>
        <dbReference type="EMBL" id="KUI59254.1"/>
    </source>
</evidence>
<dbReference type="Gene3D" id="3.30.1520.10">
    <property type="entry name" value="Phox-like domain"/>
    <property type="match status" value="1"/>
</dbReference>
<keyword evidence="10" id="KW-1185">Reference proteome</keyword>
<keyword evidence="2" id="KW-0926">Vacuole</keyword>
<dbReference type="Pfam" id="PF00787">
    <property type="entry name" value="PX"/>
    <property type="match status" value="1"/>
</dbReference>
<dbReference type="GO" id="GO:0007034">
    <property type="term" value="P:vacuolar transport"/>
    <property type="evidence" value="ECO:0007669"/>
    <property type="project" value="UniProtKB-ARBA"/>
</dbReference>
<feature type="domain" description="PX" evidence="8">
    <location>
        <begin position="1"/>
        <end position="119"/>
    </location>
</feature>
<dbReference type="Proteomes" id="UP000078576">
    <property type="component" value="Unassembled WGS sequence"/>
</dbReference>
<dbReference type="GO" id="GO:0000329">
    <property type="term" value="C:fungal-type vacuole membrane"/>
    <property type="evidence" value="ECO:0007669"/>
    <property type="project" value="UniProtKB-ARBA"/>
</dbReference>
<dbReference type="CDD" id="cd06897">
    <property type="entry name" value="PX_SNARE"/>
    <property type="match status" value="1"/>
</dbReference>
<dbReference type="EMBL" id="KN714727">
    <property type="protein sequence ID" value="KUI59254.1"/>
    <property type="molecule type" value="Genomic_DNA"/>
</dbReference>
<dbReference type="STRING" id="694573.A0A194V5R8"/>
<dbReference type="AlphaFoldDB" id="A0A194V5R8"/>
<evidence type="ECO:0000259" key="7">
    <source>
        <dbReference type="PROSITE" id="PS50192"/>
    </source>
</evidence>
<accession>A0A194V5R8</accession>
<dbReference type="GO" id="GO:0097576">
    <property type="term" value="P:vacuole fusion"/>
    <property type="evidence" value="ECO:0007669"/>
    <property type="project" value="UniProtKB-ARBA"/>
</dbReference>
<dbReference type="GO" id="GO:0035091">
    <property type="term" value="F:phosphatidylinositol binding"/>
    <property type="evidence" value="ECO:0007669"/>
    <property type="project" value="InterPro"/>
</dbReference>
<protein>
    <recommendedName>
        <fullName evidence="11">Vacuolar morphogenesis protein 7</fullName>
    </recommendedName>
</protein>
<keyword evidence="3 5" id="KW-0175">Coiled coil</keyword>
<reference evidence="10" key="1">
    <citation type="submission" date="2014-12" db="EMBL/GenBank/DDBJ databases">
        <title>Genome Sequence of Valsa Canker Pathogens Uncovers a Specific Adaption of Colonization on Woody Bark.</title>
        <authorList>
            <person name="Yin Z."/>
            <person name="Liu H."/>
            <person name="Gao X."/>
            <person name="Li Z."/>
            <person name="Song N."/>
            <person name="Ke X."/>
            <person name="Dai Q."/>
            <person name="Wu Y."/>
            <person name="Sun Y."/>
            <person name="Xu J.-R."/>
            <person name="Kang Z.K."/>
            <person name="Wang L."/>
            <person name="Huang L."/>
        </authorList>
    </citation>
    <scope>NUCLEOTIDE SEQUENCE [LARGE SCALE GENOMIC DNA]</scope>
    <source>
        <strain evidence="10">SXYL134</strain>
    </source>
</reference>
<gene>
    <name evidence="9" type="ORF">VP1G_06512</name>
</gene>
<evidence type="ECO:0000256" key="2">
    <source>
        <dbReference type="ARBA" id="ARBA00022554"/>
    </source>
</evidence>
<dbReference type="PANTHER" id="PTHR22775:SF3">
    <property type="entry name" value="SORTING NEXIN-13"/>
    <property type="match status" value="1"/>
</dbReference>
<sequence length="396" mass="42990">MAPPVEISIPTTSIATPPDSKPYTQFNITLRLPLRSVVVQKRYSDFTTLHETLTHQVGAPPPEHLPAKHWFKSTISSPELTEDRRRSLETYLRSIAEGPDRRWRDTAAWRQFLSLPTTSGGGSASDSNGVTSLVDERKVPAINLHGANAAAAEDPTTWTDLHREMKGQLHEARLQLARRDAASDTGGFASGGSGMKQGSTVAVEAGAAAKRALVRAGSLLIALERGLKVMGEMKKLGEGELRRRRDLLAAARLERDGLEKLSASLASARSGSGAGMSPREGAPNSGDKAALLARAGESSSRTRTGGRVLGAPLPETERTRELGNTGVLQLQRTQMREQDEDVEELAKIIRRQREMGLAIKNEVDVQNEMLDQMDKDADRLGAKMQVANKKARKLGK</sequence>
<dbReference type="Gene3D" id="1.20.5.110">
    <property type="match status" value="1"/>
</dbReference>
<proteinExistence type="predicted"/>
<feature type="region of interest" description="Disordered" evidence="6">
    <location>
        <begin position="264"/>
        <end position="286"/>
    </location>
</feature>
<name>A0A194V5R8_CYTMA</name>
<comment type="subcellular location">
    <subcellularLocation>
        <location evidence="1">Vacuole</location>
    </subcellularLocation>
</comment>
<feature type="compositionally biased region" description="Low complexity" evidence="6">
    <location>
        <begin position="264"/>
        <end position="277"/>
    </location>
</feature>
<dbReference type="SUPFAM" id="SSF64268">
    <property type="entry name" value="PX domain"/>
    <property type="match status" value="1"/>
</dbReference>
<evidence type="ECO:0000256" key="4">
    <source>
        <dbReference type="ARBA" id="ARBA00054927"/>
    </source>
</evidence>